<dbReference type="EMBL" id="CAJVQC010106268">
    <property type="protein sequence ID" value="CAG8833361.1"/>
    <property type="molecule type" value="Genomic_DNA"/>
</dbReference>
<proteinExistence type="predicted"/>
<sequence length="285" mass="33037">AIVSGAKASCDVEEKLERLKNIKQKSNDTIKAYTNKFDACAEVVKNNGLREPFRERVEMQCPETYDDAKKWALKVEKYNVDDLASAFGALKICRVDQNQDQDDRIGKMESSIKELTKAILDLKENREPPLYRNQRTQNQRPGNQNQTIRSRRCYQCDQEGHLSRDCPTRAQQTLPDNQRNVTRNNQPDGPEVRGMNIRYLEVTESIKDEGDDYLRIKLEEGESLFDVRNLGKRRRVEDEHEMPSWAQKSTYNEIPEEIDQHKKGSIMYIPISELTAELDILKTIA</sequence>
<keyword evidence="2" id="KW-1185">Reference proteome</keyword>
<feature type="non-terminal residue" evidence="1">
    <location>
        <position position="1"/>
    </location>
</feature>
<evidence type="ECO:0000313" key="2">
    <source>
        <dbReference type="Proteomes" id="UP000789920"/>
    </source>
</evidence>
<organism evidence="1 2">
    <name type="scientific">Racocetra persica</name>
    <dbReference type="NCBI Taxonomy" id="160502"/>
    <lineage>
        <taxon>Eukaryota</taxon>
        <taxon>Fungi</taxon>
        <taxon>Fungi incertae sedis</taxon>
        <taxon>Mucoromycota</taxon>
        <taxon>Glomeromycotina</taxon>
        <taxon>Glomeromycetes</taxon>
        <taxon>Diversisporales</taxon>
        <taxon>Gigasporaceae</taxon>
        <taxon>Racocetra</taxon>
    </lineage>
</organism>
<feature type="non-terminal residue" evidence="1">
    <location>
        <position position="285"/>
    </location>
</feature>
<protein>
    <submittedName>
        <fullName evidence="1">15373_t:CDS:1</fullName>
    </submittedName>
</protein>
<gene>
    <name evidence="1" type="ORF">RPERSI_LOCUS28799</name>
</gene>
<comment type="caution">
    <text evidence="1">The sequence shown here is derived from an EMBL/GenBank/DDBJ whole genome shotgun (WGS) entry which is preliminary data.</text>
</comment>
<accession>A0ACA9SAB7</accession>
<reference evidence="1" key="1">
    <citation type="submission" date="2021-06" db="EMBL/GenBank/DDBJ databases">
        <authorList>
            <person name="Kallberg Y."/>
            <person name="Tangrot J."/>
            <person name="Rosling A."/>
        </authorList>
    </citation>
    <scope>NUCLEOTIDE SEQUENCE</scope>
    <source>
        <strain evidence="1">MA461A</strain>
    </source>
</reference>
<dbReference type="Proteomes" id="UP000789920">
    <property type="component" value="Unassembled WGS sequence"/>
</dbReference>
<evidence type="ECO:0000313" key="1">
    <source>
        <dbReference type="EMBL" id="CAG8833361.1"/>
    </source>
</evidence>
<name>A0ACA9SAB7_9GLOM</name>